<feature type="non-terminal residue" evidence="1">
    <location>
        <position position="105"/>
    </location>
</feature>
<sequence length="105" mass="12040">MLVIGNGESRKDLNISKYTQTKVGCNAVYRDFHIDHLICCDRRMVLEAQQNNYDGIIYTRHDWVAQFTPAKVVPELPYCRGKTRLDDPWHWGSGPYAVLLGAQLS</sequence>
<gene>
    <name evidence="1" type="ORF">METZ01_LOCUS121917</name>
</gene>
<protein>
    <submittedName>
        <fullName evidence="1">Uncharacterized protein</fullName>
    </submittedName>
</protein>
<proteinExistence type="predicted"/>
<organism evidence="1">
    <name type="scientific">marine metagenome</name>
    <dbReference type="NCBI Taxonomy" id="408172"/>
    <lineage>
        <taxon>unclassified sequences</taxon>
        <taxon>metagenomes</taxon>
        <taxon>ecological metagenomes</taxon>
    </lineage>
</organism>
<evidence type="ECO:0000313" key="1">
    <source>
        <dbReference type="EMBL" id="SVA69063.1"/>
    </source>
</evidence>
<name>A0A381XXV3_9ZZZZ</name>
<accession>A0A381XXV3</accession>
<dbReference type="AlphaFoldDB" id="A0A381XXV3"/>
<reference evidence="1" key="1">
    <citation type="submission" date="2018-05" db="EMBL/GenBank/DDBJ databases">
        <authorList>
            <person name="Lanie J.A."/>
            <person name="Ng W.-L."/>
            <person name="Kazmierczak K.M."/>
            <person name="Andrzejewski T.M."/>
            <person name="Davidsen T.M."/>
            <person name="Wayne K.J."/>
            <person name="Tettelin H."/>
            <person name="Glass J.I."/>
            <person name="Rusch D."/>
            <person name="Podicherti R."/>
            <person name="Tsui H.-C.T."/>
            <person name="Winkler M.E."/>
        </authorList>
    </citation>
    <scope>NUCLEOTIDE SEQUENCE</scope>
</reference>
<dbReference type="EMBL" id="UINC01016616">
    <property type="protein sequence ID" value="SVA69063.1"/>
    <property type="molecule type" value="Genomic_DNA"/>
</dbReference>